<protein>
    <submittedName>
        <fullName evidence="1">DUF6187 family protein</fullName>
    </submittedName>
</protein>
<dbReference type="Pfam" id="PF19685">
    <property type="entry name" value="DUF6187"/>
    <property type="match status" value="1"/>
</dbReference>
<dbReference type="Proteomes" id="UP001144096">
    <property type="component" value="Unassembled WGS sequence"/>
</dbReference>
<keyword evidence="2" id="KW-1185">Reference proteome</keyword>
<accession>A0A9X2NBA4</accession>
<name>A0A9X2NBA4_9PSEU</name>
<dbReference type="RefSeq" id="WP_257920130.1">
    <property type="nucleotide sequence ID" value="NZ_JAMXQV010000004.1"/>
</dbReference>
<organism evidence="1 2">
    <name type="scientific">Amycolatopsis iheyensis</name>
    <dbReference type="NCBI Taxonomy" id="2945988"/>
    <lineage>
        <taxon>Bacteria</taxon>
        <taxon>Bacillati</taxon>
        <taxon>Actinomycetota</taxon>
        <taxon>Actinomycetes</taxon>
        <taxon>Pseudonocardiales</taxon>
        <taxon>Pseudonocardiaceae</taxon>
        <taxon>Amycolatopsis</taxon>
    </lineage>
</organism>
<evidence type="ECO:0000313" key="2">
    <source>
        <dbReference type="Proteomes" id="UP001144096"/>
    </source>
</evidence>
<evidence type="ECO:0000313" key="1">
    <source>
        <dbReference type="EMBL" id="MCR6483514.1"/>
    </source>
</evidence>
<reference evidence="1" key="1">
    <citation type="submission" date="2022-06" db="EMBL/GenBank/DDBJ databases">
        <title>Amycolatopsis iheyaensis sp. nov., a new species of the genus Amycolatopsis isolated from soil in Iheya island, Japan.</title>
        <authorList>
            <person name="Ngamcharungchit C."/>
            <person name="Kanto H."/>
            <person name="Take A."/>
            <person name="Intra B."/>
            <person name="Matsumoto A."/>
            <person name="Panbangred W."/>
            <person name="Inahashi Y."/>
        </authorList>
    </citation>
    <scope>NUCLEOTIDE SEQUENCE</scope>
    <source>
        <strain evidence="1">OK19-0408</strain>
    </source>
</reference>
<proteinExistence type="predicted"/>
<dbReference type="InterPro" id="IPR046178">
    <property type="entry name" value="DUF6187"/>
</dbReference>
<sequence>MSDSRFDPPDLNAPAAEEAGVILLGLDSDRLLAGLGFARLADDPGLVTQVVDRARHGGFTADQAGLVAAGIREWRRVRPSVEAVPAKTAGGGLRREWRDTTTRIATAVPDAGPASRAYLTACWIRRDEIDRFTDREDPLDVVPGIPAG</sequence>
<comment type="caution">
    <text evidence="1">The sequence shown here is derived from an EMBL/GenBank/DDBJ whole genome shotgun (WGS) entry which is preliminary data.</text>
</comment>
<gene>
    <name evidence="1" type="ORF">M8542_11875</name>
</gene>
<dbReference type="EMBL" id="JAMXQV010000004">
    <property type="protein sequence ID" value="MCR6483514.1"/>
    <property type="molecule type" value="Genomic_DNA"/>
</dbReference>
<dbReference type="AlphaFoldDB" id="A0A9X2NBA4"/>